<dbReference type="Gene3D" id="1.10.10.10">
    <property type="entry name" value="Winged helix-like DNA-binding domain superfamily/Winged helix DNA-binding domain"/>
    <property type="match status" value="1"/>
</dbReference>
<dbReference type="SUPFAM" id="SSF53335">
    <property type="entry name" value="S-adenosyl-L-methionine-dependent methyltransferases"/>
    <property type="match status" value="1"/>
</dbReference>
<evidence type="ECO:0000256" key="1">
    <source>
        <dbReference type="ARBA" id="ARBA00022603"/>
    </source>
</evidence>
<keyword evidence="3" id="KW-0949">S-adenosyl-L-methionine</keyword>
<evidence type="ECO:0000313" key="6">
    <source>
        <dbReference type="EMBL" id="MDR6843403.1"/>
    </source>
</evidence>
<dbReference type="InterPro" id="IPR049480">
    <property type="entry name" value="BVU_1015-like_N"/>
</dbReference>
<dbReference type="Pfam" id="PF00891">
    <property type="entry name" value="Methyltransf_2"/>
    <property type="match status" value="1"/>
</dbReference>
<keyword evidence="2" id="KW-0808">Transferase</keyword>
<feature type="domain" description="BVU-1015-like N-terminal dimerisation-like" evidence="5">
    <location>
        <begin position="17"/>
        <end position="85"/>
    </location>
</feature>
<dbReference type="Pfam" id="PF21212">
    <property type="entry name" value="Dimerisation2-like_dom"/>
    <property type="match status" value="1"/>
</dbReference>
<name>A0ABU1RXA9_9FLAO</name>
<dbReference type="InterPro" id="IPR029063">
    <property type="entry name" value="SAM-dependent_MTases_sf"/>
</dbReference>
<dbReference type="PANTHER" id="PTHR43712">
    <property type="entry name" value="PUTATIVE (AFU_ORTHOLOGUE AFUA_4G14580)-RELATED"/>
    <property type="match status" value="1"/>
</dbReference>
<evidence type="ECO:0000259" key="5">
    <source>
        <dbReference type="Pfam" id="PF21212"/>
    </source>
</evidence>
<organism evidence="6 7">
    <name type="scientific">Flavobacterium granuli</name>
    <dbReference type="NCBI Taxonomy" id="280093"/>
    <lineage>
        <taxon>Bacteria</taxon>
        <taxon>Pseudomonadati</taxon>
        <taxon>Bacteroidota</taxon>
        <taxon>Flavobacteriia</taxon>
        <taxon>Flavobacteriales</taxon>
        <taxon>Flavobacteriaceae</taxon>
        <taxon>Flavobacterium</taxon>
    </lineage>
</organism>
<feature type="domain" description="O-methyltransferase C-terminal" evidence="4">
    <location>
        <begin position="180"/>
        <end position="332"/>
    </location>
</feature>
<reference evidence="6 7" key="1">
    <citation type="submission" date="2023-07" db="EMBL/GenBank/DDBJ databases">
        <title>Sorghum-associated microbial communities from plants grown in Nebraska, USA.</title>
        <authorList>
            <person name="Schachtman D."/>
        </authorList>
    </citation>
    <scope>NUCLEOTIDE SEQUENCE [LARGE SCALE GENOMIC DNA]</scope>
    <source>
        <strain evidence="6 7">BE124</strain>
    </source>
</reference>
<evidence type="ECO:0000256" key="2">
    <source>
        <dbReference type="ARBA" id="ARBA00022679"/>
    </source>
</evidence>
<evidence type="ECO:0000256" key="3">
    <source>
        <dbReference type="ARBA" id="ARBA00022691"/>
    </source>
</evidence>
<keyword evidence="7" id="KW-1185">Reference proteome</keyword>
<dbReference type="PROSITE" id="PS51683">
    <property type="entry name" value="SAM_OMT_II"/>
    <property type="match status" value="1"/>
</dbReference>
<dbReference type="InterPro" id="IPR036390">
    <property type="entry name" value="WH_DNA-bd_sf"/>
</dbReference>
<protein>
    <recommendedName>
        <fullName evidence="8">O-methyltransferase</fullName>
    </recommendedName>
</protein>
<dbReference type="InterPro" id="IPR036388">
    <property type="entry name" value="WH-like_DNA-bd_sf"/>
</dbReference>
<evidence type="ECO:0000313" key="7">
    <source>
        <dbReference type="Proteomes" id="UP001261871"/>
    </source>
</evidence>
<proteinExistence type="predicted"/>
<dbReference type="Gene3D" id="3.40.50.150">
    <property type="entry name" value="Vaccinia Virus protein VP39"/>
    <property type="match status" value="1"/>
</dbReference>
<dbReference type="Gene3D" id="1.20.58.1390">
    <property type="match status" value="1"/>
</dbReference>
<accession>A0ABU1RXA9</accession>
<dbReference type="SUPFAM" id="SSF46785">
    <property type="entry name" value="Winged helix' DNA-binding domain"/>
    <property type="match status" value="1"/>
</dbReference>
<evidence type="ECO:0000259" key="4">
    <source>
        <dbReference type="Pfam" id="PF00891"/>
    </source>
</evidence>
<keyword evidence="1" id="KW-0489">Methyltransferase</keyword>
<dbReference type="RefSeq" id="WP_310002778.1">
    <property type="nucleotide sequence ID" value="NZ_JAVDTX010000001.1"/>
</dbReference>
<dbReference type="PIRSF" id="PIRSF005739">
    <property type="entry name" value="O-mtase"/>
    <property type="match status" value="1"/>
</dbReference>
<gene>
    <name evidence="6" type="ORF">J2W95_000083</name>
</gene>
<dbReference type="Proteomes" id="UP001261871">
    <property type="component" value="Unassembled WGS sequence"/>
</dbReference>
<evidence type="ECO:0008006" key="8">
    <source>
        <dbReference type="Google" id="ProtNLM"/>
    </source>
</evidence>
<sequence length="355" mass="40229">MKDFGSDKKNVVQANLDAQKIAFAPIMFQAAKSLRNLGILEYLFNKGKASIETIATELNLSVYGVKVLLEAGLSLEMVYLKDNEFILTKTGYFILRDKMTNVNMDFTQDVNYLAINHLEESIVNGKPEGLKELGNWDTVYIGLSELPEKIKKSWFGFDHFYSDYTFPEIMPILFDNNPNSFLDVGGNTGKFSLQCAKYDPNVKITIMDLPGQVKVAQKNIAEAGFEDRISTIGANLLDDSIAFPKGFDIVWMSQFIDCFSLEEVYSLFRRAYEAMADDASFYILETFWDLQKFQASTYSLHATTLYFTAVANGNSQMFHSEDILKVIEKAGFVVDEMHEMIGMSHSLIKCKKRVL</sequence>
<dbReference type="PANTHER" id="PTHR43712:SF2">
    <property type="entry name" value="O-METHYLTRANSFERASE CICE"/>
    <property type="match status" value="1"/>
</dbReference>
<dbReference type="InterPro" id="IPR016461">
    <property type="entry name" value="COMT-like"/>
</dbReference>
<dbReference type="EMBL" id="JAVDTX010000001">
    <property type="protein sequence ID" value="MDR6843403.1"/>
    <property type="molecule type" value="Genomic_DNA"/>
</dbReference>
<dbReference type="InterPro" id="IPR001077">
    <property type="entry name" value="COMT_C"/>
</dbReference>
<comment type="caution">
    <text evidence="6">The sequence shown here is derived from an EMBL/GenBank/DDBJ whole genome shotgun (WGS) entry which is preliminary data.</text>
</comment>